<sequence>MIRDEVNGGGVGSEHEDATQLARELLSFGVYEESIRPDYAPETFYANDRSKYDEHLRQFENHCNYTSGFKVHVMVGAFLLQCHLNNQKNEQKRNNLMRMQRKRAANGDLKRTDSDDGPYERAEIPNVLSTSSPVKDHKALLIIHTIIQTSVKKSTLCAFLLKMIMSKRIASMKDLQTWISMSTERQREEMKSNADALKHNDVSNEMNQILPTLMWCSDLCNNAKYADPVFHIDREMYFKFFHDETTKKSTRCLGAYTPLIRQEAAMSVGQMFVTSRISENKKLLYMSRSHVYKLIQTLKEKYEKIETLSKHARSYSRSDQLCIAKDGTYTVFVSDAKRGSVRPYTSVISLTDSETERTRDYVVTCSKGDIVDVIGYFEDDTQRLISLSTMNWESRLDSVDIGNRVTLRRMKGHEIQSSGKHCLVEHKIENNDKCIYIIVPTKFSIKKLNGQSTVTLVADDSEGVDIE</sequence>
<keyword evidence="2" id="KW-1185">Reference proteome</keyword>
<accession>A0ACC2NGG7</accession>
<gene>
    <name evidence="1" type="ORF">QAD02_001435</name>
</gene>
<proteinExistence type="predicted"/>
<dbReference type="EMBL" id="CM056743">
    <property type="protein sequence ID" value="KAJ8670176.1"/>
    <property type="molecule type" value="Genomic_DNA"/>
</dbReference>
<protein>
    <submittedName>
        <fullName evidence="1">Uncharacterized protein</fullName>
    </submittedName>
</protein>
<evidence type="ECO:0000313" key="1">
    <source>
        <dbReference type="EMBL" id="KAJ8670176.1"/>
    </source>
</evidence>
<dbReference type="Proteomes" id="UP001239111">
    <property type="component" value="Chromosome 3"/>
</dbReference>
<organism evidence="1 2">
    <name type="scientific">Eretmocerus hayati</name>
    <dbReference type="NCBI Taxonomy" id="131215"/>
    <lineage>
        <taxon>Eukaryota</taxon>
        <taxon>Metazoa</taxon>
        <taxon>Ecdysozoa</taxon>
        <taxon>Arthropoda</taxon>
        <taxon>Hexapoda</taxon>
        <taxon>Insecta</taxon>
        <taxon>Pterygota</taxon>
        <taxon>Neoptera</taxon>
        <taxon>Endopterygota</taxon>
        <taxon>Hymenoptera</taxon>
        <taxon>Apocrita</taxon>
        <taxon>Proctotrupomorpha</taxon>
        <taxon>Chalcidoidea</taxon>
        <taxon>Aphelinidae</taxon>
        <taxon>Aphelininae</taxon>
        <taxon>Eretmocerus</taxon>
    </lineage>
</organism>
<name>A0ACC2NGG7_9HYME</name>
<comment type="caution">
    <text evidence="1">The sequence shown here is derived from an EMBL/GenBank/DDBJ whole genome shotgun (WGS) entry which is preliminary data.</text>
</comment>
<evidence type="ECO:0000313" key="2">
    <source>
        <dbReference type="Proteomes" id="UP001239111"/>
    </source>
</evidence>
<reference evidence="1" key="1">
    <citation type="submission" date="2023-04" db="EMBL/GenBank/DDBJ databases">
        <title>A chromosome-level genome assembly of the parasitoid wasp Eretmocerus hayati.</title>
        <authorList>
            <person name="Zhong Y."/>
            <person name="Liu S."/>
            <person name="Liu Y."/>
        </authorList>
    </citation>
    <scope>NUCLEOTIDE SEQUENCE</scope>
    <source>
        <strain evidence="1">ZJU_SS_LIU_2023</strain>
    </source>
</reference>